<feature type="transmembrane region" description="Helical" evidence="6">
    <location>
        <begin position="43"/>
        <end position="62"/>
    </location>
</feature>
<evidence type="ECO:0000256" key="4">
    <source>
        <dbReference type="ARBA" id="ARBA00022989"/>
    </source>
</evidence>
<dbReference type="OrthoDB" id="28208at2759"/>
<evidence type="ECO:0000256" key="5">
    <source>
        <dbReference type="ARBA" id="ARBA00023136"/>
    </source>
</evidence>
<evidence type="ECO:0000313" key="8">
    <source>
        <dbReference type="EMBL" id="CAH0717740.1"/>
    </source>
</evidence>
<dbReference type="Proteomes" id="UP000838878">
    <property type="component" value="Chromosome 12"/>
</dbReference>
<evidence type="ECO:0000256" key="2">
    <source>
        <dbReference type="ARBA" id="ARBA00022448"/>
    </source>
</evidence>
<dbReference type="GO" id="GO:0016020">
    <property type="term" value="C:membrane"/>
    <property type="evidence" value="ECO:0007669"/>
    <property type="project" value="UniProtKB-SubCell"/>
</dbReference>
<accession>A0A8J9V0E7</accession>
<dbReference type="InterPro" id="IPR013057">
    <property type="entry name" value="AA_transpt_TM"/>
</dbReference>
<keyword evidence="4 6" id="KW-1133">Transmembrane helix</keyword>
<keyword evidence="5 6" id="KW-0472">Membrane</keyword>
<protein>
    <recommendedName>
        <fullName evidence="7">Amino acid transporter transmembrane domain-containing protein</fullName>
    </recommendedName>
</protein>
<feature type="transmembrane region" description="Helical" evidence="6">
    <location>
        <begin position="74"/>
        <end position="94"/>
    </location>
</feature>
<keyword evidence="2" id="KW-0813">Transport</keyword>
<dbReference type="EMBL" id="OV170232">
    <property type="protein sequence ID" value="CAH0717740.1"/>
    <property type="molecule type" value="Genomic_DNA"/>
</dbReference>
<evidence type="ECO:0000259" key="7">
    <source>
        <dbReference type="Pfam" id="PF01490"/>
    </source>
</evidence>
<keyword evidence="9" id="KW-1185">Reference proteome</keyword>
<evidence type="ECO:0000313" key="9">
    <source>
        <dbReference type="Proteomes" id="UP000838878"/>
    </source>
</evidence>
<feature type="transmembrane region" description="Helical" evidence="6">
    <location>
        <begin position="469"/>
        <end position="491"/>
    </location>
</feature>
<sequence>MKLLRTSDNVQGAATTAGTSQLKQVEVKTFHERYTAGETTGGLSVLFTILCIVDLFGVFPVVALPKSIISCGVYGIPLVISVFGVQLYTAVLLGRSWLLAHEISPNIREKIRFPYAALAELAFGDQARTIVTFLIDATVFGAGVPNFIFASQSLQMFWWKITDGGVRVSYCLWMIVLGVLLCPVMWLGSPKHMKPVALTSACIVTTVAICTWCCIYLDDASPPPSGDVLLYSPSARDFLVAYGIIAFQFDIHPMLLTLQVDMKDSRKINSAVLGGFIVTGIMFMITSLLAANRYGNHVENNILQGMPPSVPLFIVALLVTLQLCLSSAVSSTALFQHIEDLLNIPQEFNIKRCLLRSGIVGMAVFLGESVPRFDLVMGIVGSTLTGPIMFVFPPLFFLRLCYIRTKIRDAVQSRVKHKTVRFADVDSYQNGDVSKSPLILNRAQTKYRTFTHFEDNSPDIDKNDYTIKWYDVLCAIVVMLMGISATIVATYSSWSEAVSSATFSTPCLLNASAAARYFIESTRLE</sequence>
<keyword evidence="3 6" id="KW-0812">Transmembrane</keyword>
<dbReference type="PANTHER" id="PTHR48017">
    <property type="entry name" value="OS05G0424000 PROTEIN-RELATED"/>
    <property type="match status" value="1"/>
</dbReference>
<evidence type="ECO:0000256" key="3">
    <source>
        <dbReference type="ARBA" id="ARBA00022692"/>
    </source>
</evidence>
<feature type="non-terminal residue" evidence="8">
    <location>
        <position position="525"/>
    </location>
</feature>
<name>A0A8J9V0E7_9NEOP</name>
<feature type="transmembrane region" description="Helical" evidence="6">
    <location>
        <begin position="310"/>
        <end position="333"/>
    </location>
</feature>
<feature type="transmembrane region" description="Helical" evidence="6">
    <location>
        <begin position="196"/>
        <end position="218"/>
    </location>
</feature>
<dbReference type="Pfam" id="PF01490">
    <property type="entry name" value="Aa_trans"/>
    <property type="match status" value="1"/>
</dbReference>
<feature type="transmembrane region" description="Helical" evidence="6">
    <location>
        <begin position="130"/>
        <end position="150"/>
    </location>
</feature>
<comment type="subcellular location">
    <subcellularLocation>
        <location evidence="1">Membrane</location>
    </subcellularLocation>
</comment>
<gene>
    <name evidence="8" type="ORF">BINO364_LOCUS4315</name>
</gene>
<feature type="transmembrane region" description="Helical" evidence="6">
    <location>
        <begin position="376"/>
        <end position="398"/>
    </location>
</feature>
<feature type="transmembrane region" description="Helical" evidence="6">
    <location>
        <begin position="238"/>
        <end position="258"/>
    </location>
</feature>
<feature type="transmembrane region" description="Helical" evidence="6">
    <location>
        <begin position="170"/>
        <end position="189"/>
    </location>
</feature>
<proteinExistence type="predicted"/>
<organism evidence="8 9">
    <name type="scientific">Brenthis ino</name>
    <name type="common">lesser marbled fritillary</name>
    <dbReference type="NCBI Taxonomy" id="405034"/>
    <lineage>
        <taxon>Eukaryota</taxon>
        <taxon>Metazoa</taxon>
        <taxon>Ecdysozoa</taxon>
        <taxon>Arthropoda</taxon>
        <taxon>Hexapoda</taxon>
        <taxon>Insecta</taxon>
        <taxon>Pterygota</taxon>
        <taxon>Neoptera</taxon>
        <taxon>Endopterygota</taxon>
        <taxon>Lepidoptera</taxon>
        <taxon>Glossata</taxon>
        <taxon>Ditrysia</taxon>
        <taxon>Papilionoidea</taxon>
        <taxon>Nymphalidae</taxon>
        <taxon>Heliconiinae</taxon>
        <taxon>Argynnini</taxon>
        <taxon>Brenthis</taxon>
    </lineage>
</organism>
<feature type="transmembrane region" description="Helical" evidence="6">
    <location>
        <begin position="270"/>
        <end position="290"/>
    </location>
</feature>
<feature type="domain" description="Amino acid transporter transmembrane" evidence="7">
    <location>
        <begin position="50"/>
        <end position="404"/>
    </location>
</feature>
<reference evidence="8" key="1">
    <citation type="submission" date="2021-12" db="EMBL/GenBank/DDBJ databases">
        <authorList>
            <person name="Martin H S."/>
        </authorList>
    </citation>
    <scope>NUCLEOTIDE SEQUENCE</scope>
</reference>
<evidence type="ECO:0000256" key="6">
    <source>
        <dbReference type="SAM" id="Phobius"/>
    </source>
</evidence>
<evidence type="ECO:0000256" key="1">
    <source>
        <dbReference type="ARBA" id="ARBA00004370"/>
    </source>
</evidence>
<dbReference type="AlphaFoldDB" id="A0A8J9V0E7"/>